<accession>A0A1U7LIQ6</accession>
<name>A0A1U7LIQ6_NEOID</name>
<organism evidence="1 2">
    <name type="scientific">Neolecta irregularis (strain DAH-3)</name>
    <dbReference type="NCBI Taxonomy" id="1198029"/>
    <lineage>
        <taxon>Eukaryota</taxon>
        <taxon>Fungi</taxon>
        <taxon>Dikarya</taxon>
        <taxon>Ascomycota</taxon>
        <taxon>Taphrinomycotina</taxon>
        <taxon>Neolectales</taxon>
        <taxon>Neolectaceae</taxon>
        <taxon>Neolecta</taxon>
    </lineage>
</organism>
<dbReference type="Proteomes" id="UP000186594">
    <property type="component" value="Unassembled WGS sequence"/>
</dbReference>
<comment type="caution">
    <text evidence="1">The sequence shown here is derived from an EMBL/GenBank/DDBJ whole genome shotgun (WGS) entry which is preliminary data.</text>
</comment>
<proteinExistence type="predicted"/>
<evidence type="ECO:0000313" key="1">
    <source>
        <dbReference type="EMBL" id="OLL22540.1"/>
    </source>
</evidence>
<gene>
    <name evidence="1" type="ORF">NEOLI_005098</name>
</gene>
<protein>
    <submittedName>
        <fullName evidence="1">Uncharacterized protein</fullName>
    </submittedName>
</protein>
<evidence type="ECO:0000313" key="2">
    <source>
        <dbReference type="Proteomes" id="UP000186594"/>
    </source>
</evidence>
<dbReference type="EMBL" id="LXFE01003056">
    <property type="protein sequence ID" value="OLL22540.1"/>
    <property type="molecule type" value="Genomic_DNA"/>
</dbReference>
<keyword evidence="2" id="KW-1185">Reference proteome</keyword>
<reference evidence="1 2" key="1">
    <citation type="submission" date="2016-04" db="EMBL/GenBank/DDBJ databases">
        <title>Evolutionary innovation and constraint leading to complex multicellularity in the Ascomycota.</title>
        <authorList>
            <person name="Cisse O."/>
            <person name="Nguyen A."/>
            <person name="Hewitt D.A."/>
            <person name="Jedd G."/>
            <person name="Stajich J.E."/>
        </authorList>
    </citation>
    <scope>NUCLEOTIDE SEQUENCE [LARGE SCALE GENOMIC DNA]</scope>
    <source>
        <strain evidence="1 2">DAH-3</strain>
    </source>
</reference>
<sequence length="167" mass="20332">MAVTIQNSEIQGMDRKLSVFDRLPDVIKDRILYYLDGPTIESQLARIDTLRYAERYLQRWKGRIFQYIKSFPCASNQVDGIIWLSNHVDEHYRLEFHCRRLCPGEFPTRFPDADMYLEGIFWWNDENGQSRLEIDEEYDLRDMENDLLRILEIRRHWTLAWQHWCEL</sequence>
<dbReference type="AlphaFoldDB" id="A0A1U7LIQ6"/>